<gene>
    <name evidence="2" type="ORF">ACFOND_09130</name>
</gene>
<dbReference type="Proteomes" id="UP001595710">
    <property type="component" value="Unassembled WGS sequence"/>
</dbReference>
<sequence>MLDQSNPELLEWLTSLEKLDQTKIISSETQKLLDELGSEDLNIARVSQLLESEPILCARILMIANSPFFGFARQIDRIEEAVVIIGSKTLTSLIYTSTLLKSTSNPSVLPYAKHSLTTALFGKALAEATNEDKDQAYLGGLLHLLPVIANYHPKLEGQLSNELLQAAASTLLVKIGMPESTCHNITNLYSDNPNNSQSKILKLANAMAIILTTEDCPFSSIPNLETLLSELSIKPSELATMCARVESEQHSLFRLLG</sequence>
<proteinExistence type="predicted"/>
<protein>
    <submittedName>
        <fullName evidence="2">HDOD domain-containing protein</fullName>
    </submittedName>
</protein>
<feature type="domain" description="HDOD" evidence="1">
    <location>
        <begin position="22"/>
        <end position="191"/>
    </location>
</feature>
<evidence type="ECO:0000313" key="3">
    <source>
        <dbReference type="Proteomes" id="UP001595710"/>
    </source>
</evidence>
<dbReference type="Pfam" id="PF08668">
    <property type="entry name" value="HDOD"/>
    <property type="match status" value="1"/>
</dbReference>
<name>A0ABV7WTV8_9GAMM</name>
<comment type="caution">
    <text evidence="2">The sequence shown here is derived from an EMBL/GenBank/DDBJ whole genome shotgun (WGS) entry which is preliminary data.</text>
</comment>
<accession>A0ABV7WTV8</accession>
<organism evidence="2 3">
    <name type="scientific">Reinekea marina</name>
    <dbReference type="NCBI Taxonomy" id="1310421"/>
    <lineage>
        <taxon>Bacteria</taxon>
        <taxon>Pseudomonadati</taxon>
        <taxon>Pseudomonadota</taxon>
        <taxon>Gammaproteobacteria</taxon>
        <taxon>Oceanospirillales</taxon>
        <taxon>Saccharospirillaceae</taxon>
        <taxon>Reinekea</taxon>
    </lineage>
</organism>
<evidence type="ECO:0000313" key="2">
    <source>
        <dbReference type="EMBL" id="MFC3701799.1"/>
    </source>
</evidence>
<dbReference type="InterPro" id="IPR013976">
    <property type="entry name" value="HDOD"/>
</dbReference>
<dbReference type="SUPFAM" id="SSF109604">
    <property type="entry name" value="HD-domain/PDEase-like"/>
    <property type="match status" value="1"/>
</dbReference>
<dbReference type="EMBL" id="JBHRYN010000011">
    <property type="protein sequence ID" value="MFC3701799.1"/>
    <property type="molecule type" value="Genomic_DNA"/>
</dbReference>
<dbReference type="InterPro" id="IPR052340">
    <property type="entry name" value="RNase_Y/CdgJ"/>
</dbReference>
<reference evidence="3" key="1">
    <citation type="journal article" date="2019" name="Int. J. Syst. Evol. Microbiol.">
        <title>The Global Catalogue of Microorganisms (GCM) 10K type strain sequencing project: providing services to taxonomists for standard genome sequencing and annotation.</title>
        <authorList>
            <consortium name="The Broad Institute Genomics Platform"/>
            <consortium name="The Broad Institute Genome Sequencing Center for Infectious Disease"/>
            <person name="Wu L."/>
            <person name="Ma J."/>
        </authorList>
    </citation>
    <scope>NUCLEOTIDE SEQUENCE [LARGE SCALE GENOMIC DNA]</scope>
    <source>
        <strain evidence="3">CECT 8288</strain>
    </source>
</reference>
<dbReference type="Gene3D" id="1.10.3210.10">
    <property type="entry name" value="Hypothetical protein af1432"/>
    <property type="match status" value="1"/>
</dbReference>
<dbReference type="PANTHER" id="PTHR33525">
    <property type="match status" value="1"/>
</dbReference>
<dbReference type="RefSeq" id="WP_290283191.1">
    <property type="nucleotide sequence ID" value="NZ_JAUFQI010000001.1"/>
</dbReference>
<evidence type="ECO:0000259" key="1">
    <source>
        <dbReference type="PROSITE" id="PS51833"/>
    </source>
</evidence>
<dbReference type="PANTHER" id="PTHR33525:SF3">
    <property type="entry name" value="RIBONUCLEASE Y"/>
    <property type="match status" value="1"/>
</dbReference>
<dbReference type="PROSITE" id="PS51833">
    <property type="entry name" value="HDOD"/>
    <property type="match status" value="1"/>
</dbReference>
<keyword evidence="3" id="KW-1185">Reference proteome</keyword>